<dbReference type="AlphaFoldDB" id="A0A8S0SP87"/>
<evidence type="ECO:0000256" key="10">
    <source>
        <dbReference type="RuleBase" id="RU000488"/>
    </source>
</evidence>
<keyword evidence="6" id="KW-1133">Transmembrane helix</keyword>
<comment type="caution">
    <text evidence="11">The sequence shown here is derived from an EMBL/GenBank/DDBJ whole genome shotgun (WGS) entry which is preliminary data.</text>
</comment>
<proteinExistence type="inferred from homology"/>
<comment type="subcellular location">
    <subcellularLocation>
        <location evidence="1">Mitochondrion membrane</location>
        <topology evidence="1">Multi-pass membrane protein</topology>
    </subcellularLocation>
</comment>
<dbReference type="GO" id="GO:0031966">
    <property type="term" value="C:mitochondrial membrane"/>
    <property type="evidence" value="ECO:0007669"/>
    <property type="project" value="UniProtKB-SubCell"/>
</dbReference>
<dbReference type="InterPro" id="IPR023395">
    <property type="entry name" value="MCP_dom_sf"/>
</dbReference>
<evidence type="ECO:0000256" key="1">
    <source>
        <dbReference type="ARBA" id="ARBA00004225"/>
    </source>
</evidence>
<dbReference type="Proteomes" id="UP000594638">
    <property type="component" value="Unassembled WGS sequence"/>
</dbReference>
<dbReference type="Gramene" id="OE9A018046T1">
    <property type="protein sequence ID" value="OE9A018046C1"/>
    <property type="gene ID" value="OE9A018046"/>
</dbReference>
<dbReference type="GO" id="GO:0022857">
    <property type="term" value="F:transmembrane transporter activity"/>
    <property type="evidence" value="ECO:0007669"/>
    <property type="project" value="TreeGrafter"/>
</dbReference>
<name>A0A8S0SP87_OLEEU</name>
<dbReference type="PROSITE" id="PS50920">
    <property type="entry name" value="SOLCAR"/>
    <property type="match status" value="1"/>
</dbReference>
<sequence length="162" mass="17075">MPELLTSNTFATHAVAAAGSVALGTVLSYSLDTFKVLIQVCSGSRKRLSMAQILDRVRVISGYSGSGRPPPVSNVRRLSDVISLEGWGALWRGLRPGLVQDSIFGGIFFSSWQFLHGAMMEWKAAGMDPIPRFDEEIGPSSPVAISLAAGVSGIVAAAASHS</sequence>
<evidence type="ECO:0000256" key="6">
    <source>
        <dbReference type="ARBA" id="ARBA00022989"/>
    </source>
</evidence>
<evidence type="ECO:0000313" key="12">
    <source>
        <dbReference type="Proteomes" id="UP000594638"/>
    </source>
</evidence>
<evidence type="ECO:0000313" key="11">
    <source>
        <dbReference type="EMBL" id="CAA2994737.1"/>
    </source>
</evidence>
<dbReference type="OrthoDB" id="1744690at2759"/>
<keyword evidence="12" id="KW-1185">Reference proteome</keyword>
<evidence type="ECO:0000256" key="8">
    <source>
        <dbReference type="ARBA" id="ARBA00023136"/>
    </source>
</evidence>
<evidence type="ECO:0000256" key="2">
    <source>
        <dbReference type="ARBA" id="ARBA00006375"/>
    </source>
</evidence>
<evidence type="ECO:0000256" key="4">
    <source>
        <dbReference type="ARBA" id="ARBA00022692"/>
    </source>
</evidence>
<dbReference type="EMBL" id="CACTIH010005480">
    <property type="protein sequence ID" value="CAA2994737.1"/>
    <property type="molecule type" value="Genomic_DNA"/>
</dbReference>
<dbReference type="SUPFAM" id="SSF103506">
    <property type="entry name" value="Mitochondrial carrier"/>
    <property type="match status" value="1"/>
</dbReference>
<dbReference type="PANTHER" id="PTHR45624">
    <property type="entry name" value="MITOCHONDRIAL BASIC AMINO ACIDS TRANSPORTER-RELATED"/>
    <property type="match status" value="1"/>
</dbReference>
<gene>
    <name evidence="11" type="ORF">OLEA9_A018046</name>
</gene>
<keyword evidence="8 9" id="KW-0472">Membrane</keyword>
<keyword evidence="5" id="KW-0677">Repeat</keyword>
<evidence type="ECO:0000256" key="7">
    <source>
        <dbReference type="ARBA" id="ARBA00023128"/>
    </source>
</evidence>
<evidence type="ECO:0000256" key="5">
    <source>
        <dbReference type="ARBA" id="ARBA00022737"/>
    </source>
</evidence>
<keyword evidence="4 9" id="KW-0812">Transmembrane</keyword>
<feature type="repeat" description="Solcar" evidence="9">
    <location>
        <begin position="8"/>
        <end position="118"/>
    </location>
</feature>
<comment type="similarity">
    <text evidence="2 10">Belongs to the mitochondrial carrier (TC 2.A.29) family.</text>
</comment>
<dbReference type="InterPro" id="IPR050567">
    <property type="entry name" value="Mitochondrial_Carrier"/>
</dbReference>
<dbReference type="PANTHER" id="PTHR45624:SF36">
    <property type="entry name" value="S-ADENOSYLMETHIONINE CARRIER 2, CHLOROPLASTIC-RELATED"/>
    <property type="match status" value="1"/>
</dbReference>
<keyword evidence="3 10" id="KW-0813">Transport</keyword>
<reference evidence="11 12" key="1">
    <citation type="submission" date="2019-12" db="EMBL/GenBank/DDBJ databases">
        <authorList>
            <person name="Alioto T."/>
            <person name="Alioto T."/>
            <person name="Gomez Garrido J."/>
        </authorList>
    </citation>
    <scope>NUCLEOTIDE SEQUENCE [LARGE SCALE GENOMIC DNA]</scope>
</reference>
<keyword evidence="7" id="KW-0496">Mitochondrion</keyword>
<accession>A0A8S0SP87</accession>
<protein>
    <submittedName>
        <fullName evidence="11">Mitochondrial arginine transporter BAC2</fullName>
    </submittedName>
</protein>
<evidence type="ECO:0000256" key="3">
    <source>
        <dbReference type="ARBA" id="ARBA00022448"/>
    </source>
</evidence>
<dbReference type="InterPro" id="IPR018108">
    <property type="entry name" value="MCP_transmembrane"/>
</dbReference>
<dbReference type="Pfam" id="PF00153">
    <property type="entry name" value="Mito_carr"/>
    <property type="match status" value="1"/>
</dbReference>
<organism evidence="11 12">
    <name type="scientific">Olea europaea subsp. europaea</name>
    <dbReference type="NCBI Taxonomy" id="158383"/>
    <lineage>
        <taxon>Eukaryota</taxon>
        <taxon>Viridiplantae</taxon>
        <taxon>Streptophyta</taxon>
        <taxon>Embryophyta</taxon>
        <taxon>Tracheophyta</taxon>
        <taxon>Spermatophyta</taxon>
        <taxon>Magnoliopsida</taxon>
        <taxon>eudicotyledons</taxon>
        <taxon>Gunneridae</taxon>
        <taxon>Pentapetalae</taxon>
        <taxon>asterids</taxon>
        <taxon>lamiids</taxon>
        <taxon>Lamiales</taxon>
        <taxon>Oleaceae</taxon>
        <taxon>Oleeae</taxon>
        <taxon>Olea</taxon>
    </lineage>
</organism>
<evidence type="ECO:0000256" key="9">
    <source>
        <dbReference type="PROSITE-ProRule" id="PRU00282"/>
    </source>
</evidence>
<dbReference type="Gene3D" id="1.50.40.10">
    <property type="entry name" value="Mitochondrial carrier domain"/>
    <property type="match status" value="1"/>
</dbReference>